<dbReference type="Proteomes" id="UP000679749">
    <property type="component" value="Unassembled WGS sequence"/>
</dbReference>
<dbReference type="InterPro" id="IPR011528">
    <property type="entry name" value="NERD"/>
</dbReference>
<dbReference type="Pfam" id="PF08378">
    <property type="entry name" value="NERD"/>
    <property type="match status" value="1"/>
</dbReference>
<comment type="caution">
    <text evidence="2">The sequence shown here is derived from an EMBL/GenBank/DDBJ whole genome shotgun (WGS) entry which is preliminary data.</text>
</comment>
<evidence type="ECO:0000259" key="1">
    <source>
        <dbReference type="PROSITE" id="PS50965"/>
    </source>
</evidence>
<sequence>MLKKPRTLRKELRKMRSLNARMLLSDDDKWNYLNAEKGFAGELEFDKLTEKLQCQCLVINDLQLKLNKSYFQIDTVIMYQREIYLIDVKNFEGDFYYDADGHLKKGNREIRNPINQLERCENLFRQLLQNYGYKYHVESYLVHINPEFTLYQAPQNDHVIFPTQIKKFMKKLDKPYSILNEGHEKLAELLISLDQEEFPFAEFPLYEYTHLQKGILSSSCHTLSTSLKGNTILCGLCGHEEYVDSAVLRCVRELVMLFPGIKITTNLVFEWCNEMVSKKTIRRILLQNYIAKGNTLGRYFE</sequence>
<accession>A0A942YSV9</accession>
<proteinExistence type="predicted"/>
<feature type="domain" description="NERD" evidence="1">
    <location>
        <begin position="37"/>
        <end position="147"/>
    </location>
</feature>
<protein>
    <submittedName>
        <fullName evidence="2">NERD domain-containing protein</fullName>
    </submittedName>
</protein>
<dbReference type="EMBL" id="JAGYPF010000001">
    <property type="protein sequence ID" value="MBS4212293.1"/>
    <property type="molecule type" value="Genomic_DNA"/>
</dbReference>
<dbReference type="AlphaFoldDB" id="A0A942YSV9"/>
<dbReference type="PROSITE" id="PS50965">
    <property type="entry name" value="NERD"/>
    <property type="match status" value="1"/>
</dbReference>
<evidence type="ECO:0000313" key="3">
    <source>
        <dbReference type="Proteomes" id="UP000679749"/>
    </source>
</evidence>
<organism evidence="2 3">
    <name type="scientific">Neobacillus rhizophilus</name>
    <dbReference type="NCBI Taxonomy" id="2833579"/>
    <lineage>
        <taxon>Bacteria</taxon>
        <taxon>Bacillati</taxon>
        <taxon>Bacillota</taxon>
        <taxon>Bacilli</taxon>
        <taxon>Bacillales</taxon>
        <taxon>Bacillaceae</taxon>
        <taxon>Neobacillus</taxon>
    </lineage>
</organism>
<gene>
    <name evidence="2" type="ORF">KHA99_07435</name>
</gene>
<evidence type="ECO:0000313" key="2">
    <source>
        <dbReference type="EMBL" id="MBS4212293.1"/>
    </source>
</evidence>
<reference evidence="2" key="1">
    <citation type="submission" date="2021-05" db="EMBL/GenBank/DDBJ databases">
        <title>Novel Bacillus species.</title>
        <authorList>
            <person name="Liu G."/>
        </authorList>
    </citation>
    <scope>NUCLEOTIDE SEQUENCE</scope>
    <source>
        <strain evidence="2">FJAT-49825</strain>
    </source>
</reference>
<keyword evidence="3" id="KW-1185">Reference proteome</keyword>
<name>A0A942YSV9_9BACI</name>